<comment type="caution">
    <text evidence="2">The sequence shown here is derived from an EMBL/GenBank/DDBJ whole genome shotgun (WGS) entry which is preliminary data.</text>
</comment>
<evidence type="ECO:0000313" key="3">
    <source>
        <dbReference type="Proteomes" id="UP000615446"/>
    </source>
</evidence>
<evidence type="ECO:0000256" key="1">
    <source>
        <dbReference type="SAM" id="MobiDB-lite"/>
    </source>
</evidence>
<sequence>MDHEQSPANQTNATQVEAAPSNVPCDFSDTTYYTINNLSSYANYTIRRRRNQRRLRRHNTFMLNYIRRLTQIQNTNDLLTNQFFNGYTFP</sequence>
<feature type="compositionally biased region" description="Polar residues" evidence="1">
    <location>
        <begin position="1"/>
        <end position="15"/>
    </location>
</feature>
<dbReference type="EMBL" id="BLAL01000338">
    <property type="protein sequence ID" value="GET04108.1"/>
    <property type="molecule type" value="Genomic_DNA"/>
</dbReference>
<organism evidence="2 3">
    <name type="scientific">Rhizophagus clarus</name>
    <dbReference type="NCBI Taxonomy" id="94130"/>
    <lineage>
        <taxon>Eukaryota</taxon>
        <taxon>Fungi</taxon>
        <taxon>Fungi incertae sedis</taxon>
        <taxon>Mucoromycota</taxon>
        <taxon>Glomeromycotina</taxon>
        <taxon>Glomeromycetes</taxon>
        <taxon>Glomerales</taxon>
        <taxon>Glomeraceae</taxon>
        <taxon>Rhizophagus</taxon>
    </lineage>
</organism>
<name>A0A8H3R5X9_9GLOM</name>
<accession>A0A8H3R5X9</accession>
<dbReference type="AlphaFoldDB" id="A0A8H3R5X9"/>
<protein>
    <submittedName>
        <fullName evidence="2">Uncharacterized protein</fullName>
    </submittedName>
</protein>
<feature type="region of interest" description="Disordered" evidence="1">
    <location>
        <begin position="1"/>
        <end position="21"/>
    </location>
</feature>
<dbReference type="OrthoDB" id="2394665at2759"/>
<proteinExistence type="predicted"/>
<dbReference type="Proteomes" id="UP000615446">
    <property type="component" value="Unassembled WGS sequence"/>
</dbReference>
<reference evidence="2" key="1">
    <citation type="submission" date="2019-10" db="EMBL/GenBank/DDBJ databases">
        <title>Conservation and host-specific expression of non-tandemly repeated heterogenous ribosome RNA gene in arbuscular mycorrhizal fungi.</title>
        <authorList>
            <person name="Maeda T."/>
            <person name="Kobayashi Y."/>
            <person name="Nakagawa T."/>
            <person name="Ezawa T."/>
            <person name="Yamaguchi K."/>
            <person name="Bino T."/>
            <person name="Nishimoto Y."/>
            <person name="Shigenobu S."/>
            <person name="Kawaguchi M."/>
        </authorList>
    </citation>
    <scope>NUCLEOTIDE SEQUENCE</scope>
    <source>
        <strain evidence="2">HR1</strain>
    </source>
</reference>
<evidence type="ECO:0000313" key="2">
    <source>
        <dbReference type="EMBL" id="GET04108.1"/>
    </source>
</evidence>
<gene>
    <name evidence="2" type="ORF">RCL2_003040800</name>
</gene>